<keyword evidence="3" id="KW-1185">Reference proteome</keyword>
<dbReference type="Gene3D" id="3.40.50.300">
    <property type="entry name" value="P-loop containing nucleotide triphosphate hydrolases"/>
    <property type="match status" value="1"/>
</dbReference>
<dbReference type="GO" id="GO:0008146">
    <property type="term" value="F:sulfotransferase activity"/>
    <property type="evidence" value="ECO:0007669"/>
    <property type="project" value="InterPro"/>
</dbReference>
<feature type="domain" description="Sulfotransferase" evidence="1">
    <location>
        <begin position="23"/>
        <end position="336"/>
    </location>
</feature>
<evidence type="ECO:0000313" key="2">
    <source>
        <dbReference type="EMBL" id="AXE28229.1"/>
    </source>
</evidence>
<protein>
    <recommendedName>
        <fullName evidence="1">Sulfotransferase domain-containing protein</fullName>
    </recommendedName>
</protein>
<dbReference type="InterPro" id="IPR000863">
    <property type="entry name" value="Sulfotransferase_dom"/>
</dbReference>
<dbReference type="SUPFAM" id="SSF52540">
    <property type="entry name" value="P-loop containing nucleoside triphosphate hydrolases"/>
    <property type="match status" value="1"/>
</dbReference>
<dbReference type="InterPro" id="IPR027417">
    <property type="entry name" value="P-loop_NTPase"/>
</dbReference>
<sequence length="344" mass="38765">MSGLPFPGQAVLHGKGATQVSSERVFVISPRKSGTHLVQELLVHLGYRVYGEPVPPDGGRPAFSIRERIEMAERFLDPDEFAALDHVRDREAFIRTTDEAWLQLAWAWQTRLAVAPLAHVEAIAPEARFGPKMRPEIWTAPFSSTPAGMSWIFHSVDVWRMDNTFLAEWVNTGSPRVILNYRDPRDVLVSLVDFFSRSNGLRFLRYPESAVFGPVLESMEDYGKKLDYALSDPRMPLLSDFESAISFLHHPNVCHVSFEELVGPQGGGTRTAQLAAVKRVADWLEHDIDPASVADCLFNPQSFTLNKGRTGRWRETFSPDHVERFEARFGHLLDSFGYARGAAR</sequence>
<geneLocation type="plasmid" evidence="2 3">
    <name>unnamed2</name>
</geneLocation>
<dbReference type="RefSeq" id="WP_114059389.1">
    <property type="nucleotide sequence ID" value="NZ_CP030864.1"/>
</dbReference>
<evidence type="ECO:0000259" key="1">
    <source>
        <dbReference type="Pfam" id="PF00685"/>
    </source>
</evidence>
<gene>
    <name evidence="2" type="ORF">C0216_32635</name>
</gene>
<dbReference type="OrthoDB" id="7855720at2"/>
<dbReference type="Pfam" id="PF00685">
    <property type="entry name" value="Sulfotransfer_1"/>
    <property type="match status" value="1"/>
</dbReference>
<proteinExistence type="predicted"/>
<keyword evidence="2" id="KW-0614">Plasmid</keyword>
<dbReference type="AlphaFoldDB" id="A0A344UBF8"/>
<evidence type="ECO:0000313" key="3">
    <source>
        <dbReference type="Proteomes" id="UP000252004"/>
    </source>
</evidence>
<organism evidence="2 3">
    <name type="scientific">Streptomyces globosus</name>
    <dbReference type="NCBI Taxonomy" id="68209"/>
    <lineage>
        <taxon>Bacteria</taxon>
        <taxon>Bacillati</taxon>
        <taxon>Actinomycetota</taxon>
        <taxon>Actinomycetes</taxon>
        <taxon>Kitasatosporales</taxon>
        <taxon>Streptomycetaceae</taxon>
        <taxon>Streptomyces</taxon>
    </lineage>
</organism>
<accession>A0A344UBF8</accession>
<name>A0A344UBF8_9ACTN</name>
<reference evidence="2 3" key="1">
    <citation type="submission" date="2018-01" db="EMBL/GenBank/DDBJ databases">
        <title>Draft genome Sequence of streptomyces globosus LZH-48.</title>
        <authorList>
            <person name="Ran K."/>
            <person name="Li Z."/>
            <person name="Wei S."/>
            <person name="Dong R."/>
        </authorList>
    </citation>
    <scope>NUCLEOTIDE SEQUENCE [LARGE SCALE GENOMIC DNA]</scope>
    <source>
        <strain evidence="2 3">LZH-48</strain>
        <plasmid evidence="2 3">unnamed2</plasmid>
    </source>
</reference>
<dbReference type="KEGG" id="sgz:C0216_32635"/>
<dbReference type="EMBL" id="CP030864">
    <property type="protein sequence ID" value="AXE28229.1"/>
    <property type="molecule type" value="Genomic_DNA"/>
</dbReference>
<dbReference type="Proteomes" id="UP000252004">
    <property type="component" value="Plasmid unnamed2"/>
</dbReference>